<accession>A0A8E6B4N7</accession>
<dbReference type="Proteomes" id="UP000676194">
    <property type="component" value="Chromosome"/>
</dbReference>
<proteinExistence type="predicted"/>
<dbReference type="InterPro" id="IPR004291">
    <property type="entry name" value="Transposase_IS66_central"/>
</dbReference>
<dbReference type="InterPro" id="IPR052344">
    <property type="entry name" value="Transposase-related"/>
</dbReference>
<protein>
    <submittedName>
        <fullName evidence="3">Transposase</fullName>
    </submittedName>
</protein>
<keyword evidence="4" id="KW-1185">Reference proteome</keyword>
<sequence length="118" mass="13481">MESFGTWLEKLQKQVLPKSPIGEAVGYSLNQWKALNVYITDGRLSIDNNVAERAIKPYAIGRRNWLFFGSDNGGRTLSILSSFTATCLMHKINPWEYLRDVLIRLPITPKEQLPMMLP</sequence>
<feature type="domain" description="Transposase IS66 central" evidence="1">
    <location>
        <begin position="1"/>
        <end position="75"/>
    </location>
</feature>
<feature type="domain" description="Transposase IS66 C-terminal" evidence="2">
    <location>
        <begin position="82"/>
        <end position="118"/>
    </location>
</feature>
<evidence type="ECO:0000313" key="4">
    <source>
        <dbReference type="Proteomes" id="UP000676194"/>
    </source>
</evidence>
<dbReference type="Pfam" id="PF03050">
    <property type="entry name" value="DDE_Tnp_IS66"/>
    <property type="match status" value="1"/>
</dbReference>
<dbReference type="KEGG" id="tsph:KIH39_15820"/>
<dbReference type="PANTHER" id="PTHR33678:SF1">
    <property type="entry name" value="BLL1576 PROTEIN"/>
    <property type="match status" value="1"/>
</dbReference>
<evidence type="ECO:0000259" key="1">
    <source>
        <dbReference type="Pfam" id="PF03050"/>
    </source>
</evidence>
<reference evidence="3" key="1">
    <citation type="submission" date="2021-05" db="EMBL/GenBank/DDBJ databases">
        <title>Complete genome sequence of the cellulolytic planctomycete Telmatocola sphagniphila SP2T and characterization of the first cellulase from planctomycetes.</title>
        <authorList>
            <person name="Rakitin A.L."/>
            <person name="Beletsky A.V."/>
            <person name="Naumoff D.G."/>
            <person name="Kulichevskaya I.S."/>
            <person name="Mardanov A.V."/>
            <person name="Ravin N.V."/>
            <person name="Dedysh S.N."/>
        </authorList>
    </citation>
    <scope>NUCLEOTIDE SEQUENCE</scope>
    <source>
        <strain evidence="3">SP2T</strain>
    </source>
</reference>
<dbReference type="PANTHER" id="PTHR33678">
    <property type="entry name" value="BLL1576 PROTEIN"/>
    <property type="match status" value="1"/>
</dbReference>
<evidence type="ECO:0000259" key="2">
    <source>
        <dbReference type="Pfam" id="PF13817"/>
    </source>
</evidence>
<dbReference type="Pfam" id="PF13817">
    <property type="entry name" value="DDE_Tnp_IS66_C"/>
    <property type="match status" value="1"/>
</dbReference>
<dbReference type="EMBL" id="CP074694">
    <property type="protein sequence ID" value="QVL30320.1"/>
    <property type="molecule type" value="Genomic_DNA"/>
</dbReference>
<gene>
    <name evidence="3" type="ORF">KIH39_15820</name>
</gene>
<organism evidence="3 4">
    <name type="scientific">Telmatocola sphagniphila</name>
    <dbReference type="NCBI Taxonomy" id="1123043"/>
    <lineage>
        <taxon>Bacteria</taxon>
        <taxon>Pseudomonadati</taxon>
        <taxon>Planctomycetota</taxon>
        <taxon>Planctomycetia</taxon>
        <taxon>Gemmatales</taxon>
        <taxon>Gemmataceae</taxon>
    </lineage>
</organism>
<name>A0A8E6B4N7_9BACT</name>
<dbReference type="InterPro" id="IPR039552">
    <property type="entry name" value="IS66_C"/>
</dbReference>
<evidence type="ECO:0000313" key="3">
    <source>
        <dbReference type="EMBL" id="QVL30320.1"/>
    </source>
</evidence>
<dbReference type="AlphaFoldDB" id="A0A8E6B4N7"/>